<gene>
    <name evidence="10" type="ORF">HINF_LOCUS11301</name>
    <name evidence="11" type="ORF">HINF_LOCUS18745</name>
    <name evidence="8" type="ORF">HINF_LOCUS25809</name>
    <name evidence="9" type="ORF">HINF_LOCUS4921</name>
</gene>
<keyword evidence="6" id="KW-0449">Lipoprotein</keyword>
<dbReference type="EMBL" id="CAXDID020000048">
    <property type="protein sequence ID" value="CAL6004144.1"/>
    <property type="molecule type" value="Genomic_DNA"/>
</dbReference>
<dbReference type="AlphaFoldDB" id="A0AA86PNQ3"/>
<feature type="region of interest" description="Disordered" evidence="7">
    <location>
        <begin position="173"/>
        <end position="201"/>
    </location>
</feature>
<dbReference type="EMBL" id="CAXDID020000009">
    <property type="protein sequence ID" value="CAL5978718.1"/>
    <property type="molecule type" value="Genomic_DNA"/>
</dbReference>
<comment type="subcellular location">
    <subcellularLocation>
        <location evidence="1">Endomembrane system</location>
    </subcellularLocation>
</comment>
<dbReference type="NCBIfam" id="TIGR00231">
    <property type="entry name" value="small_GTP"/>
    <property type="match status" value="1"/>
</dbReference>
<dbReference type="PROSITE" id="PS51419">
    <property type="entry name" value="RAB"/>
    <property type="match status" value="1"/>
</dbReference>
<dbReference type="EMBL" id="CATOUU010000654">
    <property type="protein sequence ID" value="CAI9938164.1"/>
    <property type="molecule type" value="Genomic_DNA"/>
</dbReference>
<dbReference type="FunFam" id="3.40.50.300:FF:000586">
    <property type="entry name" value="Rab family GTPase"/>
    <property type="match status" value="1"/>
</dbReference>
<comment type="caution">
    <text evidence="8">The sequence shown here is derived from an EMBL/GenBank/DDBJ whole genome shotgun (WGS) entry which is preliminary data.</text>
</comment>
<reference evidence="9 12" key="2">
    <citation type="submission" date="2024-07" db="EMBL/GenBank/DDBJ databases">
        <authorList>
            <person name="Akdeniz Z."/>
        </authorList>
    </citation>
    <scope>NUCLEOTIDE SEQUENCE [LARGE SCALE GENOMIC DNA]</scope>
</reference>
<proteinExistence type="inferred from homology"/>
<evidence type="ECO:0000256" key="3">
    <source>
        <dbReference type="ARBA" id="ARBA00022741"/>
    </source>
</evidence>
<keyword evidence="5" id="KW-0472">Membrane</keyword>
<dbReference type="SMART" id="SM00174">
    <property type="entry name" value="RHO"/>
    <property type="match status" value="1"/>
</dbReference>
<evidence type="ECO:0000313" key="8">
    <source>
        <dbReference type="EMBL" id="CAI9938164.1"/>
    </source>
</evidence>
<dbReference type="InterPro" id="IPR027417">
    <property type="entry name" value="P-loop_NTPase"/>
</dbReference>
<evidence type="ECO:0000256" key="5">
    <source>
        <dbReference type="ARBA" id="ARBA00023136"/>
    </source>
</evidence>
<dbReference type="Pfam" id="PF00071">
    <property type="entry name" value="Ras"/>
    <property type="match status" value="1"/>
</dbReference>
<sequence>MTDYDHLFKILIIGDSNVGKSSILVRFTDGTFSDKFTTTIGVDYKIRSISIPVDDATKIIKLHIWDTAGQEKFKTITRTYFRGAQGIMIVYDVTNRESFMSVKNWLADIATNGNMEVPKILVGSKCDLEKVVSTEEAKSFAEELNMSFVETSALQNTNIEQAFEVFSREILEKTQQNPQSKEPPRQQLDIQQTKKSKDGCC</sequence>
<evidence type="ECO:0000256" key="6">
    <source>
        <dbReference type="ARBA" id="ARBA00023288"/>
    </source>
</evidence>
<evidence type="ECO:0000313" key="9">
    <source>
        <dbReference type="EMBL" id="CAL5978718.1"/>
    </source>
</evidence>
<protein>
    <submittedName>
        <fullName evidence="8">Rab1a</fullName>
    </submittedName>
</protein>
<dbReference type="PROSITE" id="PS51421">
    <property type="entry name" value="RAS"/>
    <property type="match status" value="1"/>
</dbReference>
<keyword evidence="4" id="KW-0342">GTP-binding</keyword>
<evidence type="ECO:0000313" key="12">
    <source>
        <dbReference type="Proteomes" id="UP001642409"/>
    </source>
</evidence>
<dbReference type="PROSITE" id="PS51420">
    <property type="entry name" value="RHO"/>
    <property type="match status" value="1"/>
</dbReference>
<dbReference type="Proteomes" id="UP001642409">
    <property type="component" value="Unassembled WGS sequence"/>
</dbReference>
<keyword evidence="3" id="KW-0547">Nucleotide-binding</keyword>
<keyword evidence="12" id="KW-1185">Reference proteome</keyword>
<dbReference type="PRINTS" id="PR00449">
    <property type="entry name" value="RASTRNSFRMNG"/>
</dbReference>
<evidence type="ECO:0000256" key="2">
    <source>
        <dbReference type="ARBA" id="ARBA00006270"/>
    </source>
</evidence>
<dbReference type="PANTHER" id="PTHR47980">
    <property type="entry name" value="LD44762P"/>
    <property type="match status" value="1"/>
</dbReference>
<evidence type="ECO:0000256" key="7">
    <source>
        <dbReference type="SAM" id="MobiDB-lite"/>
    </source>
</evidence>
<dbReference type="SMART" id="SM00176">
    <property type="entry name" value="RAN"/>
    <property type="match status" value="1"/>
</dbReference>
<dbReference type="SUPFAM" id="SSF52540">
    <property type="entry name" value="P-loop containing nucleoside triphosphate hydrolases"/>
    <property type="match status" value="1"/>
</dbReference>
<organism evidence="8">
    <name type="scientific">Hexamita inflata</name>
    <dbReference type="NCBI Taxonomy" id="28002"/>
    <lineage>
        <taxon>Eukaryota</taxon>
        <taxon>Metamonada</taxon>
        <taxon>Diplomonadida</taxon>
        <taxon>Hexamitidae</taxon>
        <taxon>Hexamitinae</taxon>
        <taxon>Hexamita</taxon>
    </lineage>
</organism>
<dbReference type="GO" id="GO:0003924">
    <property type="term" value="F:GTPase activity"/>
    <property type="evidence" value="ECO:0007669"/>
    <property type="project" value="InterPro"/>
</dbReference>
<dbReference type="CDD" id="cd00154">
    <property type="entry name" value="Rab"/>
    <property type="match status" value="1"/>
</dbReference>
<dbReference type="Gene3D" id="3.40.50.300">
    <property type="entry name" value="P-loop containing nucleotide triphosphate hydrolases"/>
    <property type="match status" value="1"/>
</dbReference>
<dbReference type="GO" id="GO:0005525">
    <property type="term" value="F:GTP binding"/>
    <property type="evidence" value="ECO:0007669"/>
    <property type="project" value="UniProtKB-KW"/>
</dbReference>
<evidence type="ECO:0000256" key="4">
    <source>
        <dbReference type="ARBA" id="ARBA00023134"/>
    </source>
</evidence>
<dbReference type="SMART" id="SM00175">
    <property type="entry name" value="RAB"/>
    <property type="match status" value="1"/>
</dbReference>
<comment type="similarity">
    <text evidence="2">Belongs to the small GTPase superfamily. Rab family.</text>
</comment>
<name>A0AA86PNQ3_9EUKA</name>
<dbReference type="SMART" id="SM00173">
    <property type="entry name" value="RAS"/>
    <property type="match status" value="1"/>
</dbReference>
<reference evidence="8" key="1">
    <citation type="submission" date="2023-06" db="EMBL/GenBank/DDBJ databases">
        <authorList>
            <person name="Kurt Z."/>
        </authorList>
    </citation>
    <scope>NUCLEOTIDE SEQUENCE</scope>
</reference>
<dbReference type="InterPro" id="IPR005225">
    <property type="entry name" value="Small_GTP-bd"/>
</dbReference>
<accession>A0AA86PNQ3</accession>
<evidence type="ECO:0000313" key="10">
    <source>
        <dbReference type="EMBL" id="CAL5990355.1"/>
    </source>
</evidence>
<dbReference type="EMBL" id="CAXDID020000025">
    <property type="protein sequence ID" value="CAL5990355.1"/>
    <property type="molecule type" value="Genomic_DNA"/>
</dbReference>
<evidence type="ECO:0000313" key="11">
    <source>
        <dbReference type="EMBL" id="CAL6004144.1"/>
    </source>
</evidence>
<dbReference type="GO" id="GO:0012505">
    <property type="term" value="C:endomembrane system"/>
    <property type="evidence" value="ECO:0007669"/>
    <property type="project" value="UniProtKB-SubCell"/>
</dbReference>
<evidence type="ECO:0000256" key="1">
    <source>
        <dbReference type="ARBA" id="ARBA00004308"/>
    </source>
</evidence>
<dbReference type="InterPro" id="IPR050305">
    <property type="entry name" value="Small_GTPase_Rab"/>
</dbReference>
<dbReference type="InterPro" id="IPR001806">
    <property type="entry name" value="Small_GTPase"/>
</dbReference>